<proteinExistence type="predicted"/>
<organism evidence="2 3">
    <name type="scientific">Lithospermum erythrorhizon</name>
    <name type="common">Purple gromwell</name>
    <name type="synonym">Lithospermum officinale var. erythrorhizon</name>
    <dbReference type="NCBI Taxonomy" id="34254"/>
    <lineage>
        <taxon>Eukaryota</taxon>
        <taxon>Viridiplantae</taxon>
        <taxon>Streptophyta</taxon>
        <taxon>Embryophyta</taxon>
        <taxon>Tracheophyta</taxon>
        <taxon>Spermatophyta</taxon>
        <taxon>Magnoliopsida</taxon>
        <taxon>eudicotyledons</taxon>
        <taxon>Gunneridae</taxon>
        <taxon>Pentapetalae</taxon>
        <taxon>asterids</taxon>
        <taxon>lamiids</taxon>
        <taxon>Boraginales</taxon>
        <taxon>Boraginaceae</taxon>
        <taxon>Boraginoideae</taxon>
        <taxon>Lithospermeae</taxon>
        <taxon>Lithospermum</taxon>
    </lineage>
</organism>
<reference evidence="2 3" key="1">
    <citation type="submission" date="2024-01" db="EMBL/GenBank/DDBJ databases">
        <title>The complete chloroplast genome sequence of Lithospermum erythrorhizon: insights into the phylogenetic relationship among Boraginaceae species and the maternal lineages of purple gromwells.</title>
        <authorList>
            <person name="Okada T."/>
            <person name="Watanabe K."/>
        </authorList>
    </citation>
    <scope>NUCLEOTIDE SEQUENCE [LARGE SCALE GENOMIC DNA]</scope>
</reference>
<dbReference type="Pfam" id="PF04646">
    <property type="entry name" value="DUF604"/>
    <property type="match status" value="1"/>
</dbReference>
<dbReference type="Gene3D" id="3.90.550.50">
    <property type="match status" value="1"/>
</dbReference>
<name>A0AAV3RWG0_LITER</name>
<keyword evidence="1" id="KW-0472">Membrane</keyword>
<dbReference type="AlphaFoldDB" id="A0AAV3RWG0"/>
<dbReference type="InterPro" id="IPR006740">
    <property type="entry name" value="DUF604"/>
</dbReference>
<comment type="caution">
    <text evidence="2">The sequence shown here is derived from an EMBL/GenBank/DDBJ whole genome shotgun (WGS) entry which is preliminary data.</text>
</comment>
<evidence type="ECO:0000256" key="1">
    <source>
        <dbReference type="SAM" id="Phobius"/>
    </source>
</evidence>
<dbReference type="PANTHER" id="PTHR10811">
    <property type="entry name" value="FRINGE-RELATED"/>
    <property type="match status" value="1"/>
</dbReference>
<sequence>MKVSKEKDSNKTFWDPMKNSGVLGLGGNNNAQNRALPKLMLLLIFFVSSTYVVYTLKLLTSSKACKDDIFRYHDSKMSAFVQENGGNLTLSSYSSQNESFSEENISRIDFYPNGKTGLEHIVFGIAASSKLWSKRKNYIKIWWKHDLKMRGIVWLDSKVKTFKNESRLLPELRISEDTSKFAYKNKQGHRSAIRISRIVSETLRLGVEGVRWFVMGDDDTVFVTDNLVRVLNKYDHNQYYYIGSSSESHLQNIYFSYGMAYGGGGFAISYPLANSLVKMQDECIQRYPLLYGSDDRMQACMAELGVPLTREVGFHQYDVYGNLFGLLAAHPVAPLVSLHHLDVVEPIFPNVTRVEALQRLTIPMKLDSAGLMQQSICYDKDKSWTISVSWGFAIQVFRGVLSPREVEMPSRTFLNWYRRADYTAYSFNTRPVMRNICQKPFVFYMSKAKMNHSAEHTVSHYTRHRVPHPVCKWKMADPAELDLIEVHKKPDPRLWDRSPRRNCCRILSSTKKKMVVDVGLCSEGEISEITSQ</sequence>
<keyword evidence="3" id="KW-1185">Reference proteome</keyword>
<evidence type="ECO:0000313" key="2">
    <source>
        <dbReference type="EMBL" id="GAA0184789.1"/>
    </source>
</evidence>
<keyword evidence="1" id="KW-0812">Transmembrane</keyword>
<dbReference type="FunFam" id="3.90.550.50:FF:000006">
    <property type="entry name" value="Fringe-related protein-like"/>
    <property type="match status" value="1"/>
</dbReference>
<feature type="transmembrane region" description="Helical" evidence="1">
    <location>
        <begin position="39"/>
        <end position="56"/>
    </location>
</feature>
<dbReference type="EMBL" id="BAABME010012163">
    <property type="protein sequence ID" value="GAA0184789.1"/>
    <property type="molecule type" value="Genomic_DNA"/>
</dbReference>
<dbReference type="Proteomes" id="UP001454036">
    <property type="component" value="Unassembled WGS sequence"/>
</dbReference>
<gene>
    <name evidence="2" type="ORF">LIER_32077</name>
</gene>
<evidence type="ECO:0000313" key="3">
    <source>
        <dbReference type="Proteomes" id="UP001454036"/>
    </source>
</evidence>
<protein>
    <submittedName>
        <fullName evidence="2">Glycosyltransferase</fullName>
    </submittedName>
</protein>
<keyword evidence="1" id="KW-1133">Transmembrane helix</keyword>
<accession>A0AAV3RWG0</accession>